<organism evidence="2 3">
    <name type="scientific">Chitinophaga oryziterrae</name>
    <dbReference type="NCBI Taxonomy" id="1031224"/>
    <lineage>
        <taxon>Bacteria</taxon>
        <taxon>Pseudomonadati</taxon>
        <taxon>Bacteroidota</taxon>
        <taxon>Chitinophagia</taxon>
        <taxon>Chitinophagales</taxon>
        <taxon>Chitinophagaceae</taxon>
        <taxon>Chitinophaga</taxon>
    </lineage>
</organism>
<dbReference type="InterPro" id="IPR013421">
    <property type="entry name" value="CRISPR-assoc_prot_Cas5_HALMA"/>
</dbReference>
<dbReference type="Gene3D" id="3.30.70.2660">
    <property type="match status" value="1"/>
</dbReference>
<dbReference type="AlphaFoldDB" id="A0A6N8JL98"/>
<dbReference type="GO" id="GO:0043571">
    <property type="term" value="P:maintenance of CRISPR repeat elements"/>
    <property type="evidence" value="ECO:0007669"/>
    <property type="project" value="InterPro"/>
</dbReference>
<comment type="caution">
    <text evidence="2">The sequence shown here is derived from an EMBL/GenBank/DDBJ whole genome shotgun (WGS) entry which is preliminary data.</text>
</comment>
<sequence length="253" mass="28667">MQFDHVLIFDIKSEYGHFRKFNTTTSPLTYTIPTRPAIAGLLGAMLGVERESAGGKYPEGSLSVTELFSKDNTGIAIQIVNPVKKVNIAFNLLDTEKAATSFFNIKQRTQIEFELLKMPHFRIFVGVKDEKLFIDLCNRIKENKLHFTPYLGLSQFTAIVEYKDIAKVAKLESDTFTEVLTAVNLNNVSPDNAVDFNYAKNFKYTSDTMPVAMQKDRTVTEYAEIIMETNGHPIAIKSKHILQLQDWGNILFL</sequence>
<gene>
    <name evidence="2" type="primary">cas5b</name>
    <name evidence="2" type="ORF">GO495_31665</name>
</gene>
<dbReference type="InterPro" id="IPR021124">
    <property type="entry name" value="CRISPR-assoc_prot_Cas5"/>
</dbReference>
<protein>
    <submittedName>
        <fullName evidence="2">Type I-B CRISPR-associated protein Cas5</fullName>
    </submittedName>
</protein>
<dbReference type="RefSeq" id="WP_157303974.1">
    <property type="nucleotide sequence ID" value="NZ_BAAAZB010000027.1"/>
</dbReference>
<name>A0A6N8JL98_9BACT</name>
<dbReference type="NCBIfam" id="TIGR02593">
    <property type="entry name" value="CRISPR_cas5"/>
    <property type="match status" value="1"/>
</dbReference>
<dbReference type="NCBIfam" id="TIGR02592">
    <property type="entry name" value="cas_Cas5h"/>
    <property type="match status" value="1"/>
</dbReference>
<dbReference type="GO" id="GO:0051607">
    <property type="term" value="P:defense response to virus"/>
    <property type="evidence" value="ECO:0007669"/>
    <property type="project" value="UniProtKB-KW"/>
</dbReference>
<evidence type="ECO:0000313" key="2">
    <source>
        <dbReference type="EMBL" id="MVT45189.1"/>
    </source>
</evidence>
<accession>A0A6N8JL98</accession>
<evidence type="ECO:0000313" key="3">
    <source>
        <dbReference type="Proteomes" id="UP000468388"/>
    </source>
</evidence>
<proteinExistence type="predicted"/>
<dbReference type="Proteomes" id="UP000468388">
    <property type="component" value="Unassembled WGS sequence"/>
</dbReference>
<keyword evidence="3" id="KW-1185">Reference proteome</keyword>
<dbReference type="EMBL" id="WRXO01000017">
    <property type="protein sequence ID" value="MVT45189.1"/>
    <property type="molecule type" value="Genomic_DNA"/>
</dbReference>
<dbReference type="Pfam" id="PF09704">
    <property type="entry name" value="Cas_Cas5d"/>
    <property type="match status" value="1"/>
</dbReference>
<dbReference type="InterPro" id="IPR013422">
    <property type="entry name" value="CRISPR-assoc_prot_Cas5_N"/>
</dbReference>
<evidence type="ECO:0000256" key="1">
    <source>
        <dbReference type="ARBA" id="ARBA00023118"/>
    </source>
</evidence>
<dbReference type="OrthoDB" id="1805474at2"/>
<keyword evidence="1" id="KW-0051">Antiviral defense</keyword>
<reference evidence="2 3" key="1">
    <citation type="submission" date="2019-12" db="EMBL/GenBank/DDBJ databases">
        <title>The draft genomic sequence of strain Chitinophaga oryziterrae JCM 16595.</title>
        <authorList>
            <person name="Zhang X."/>
        </authorList>
    </citation>
    <scope>NUCLEOTIDE SEQUENCE [LARGE SCALE GENOMIC DNA]</scope>
    <source>
        <strain evidence="2 3">JCM 16595</strain>
    </source>
</reference>